<dbReference type="RefSeq" id="WP_150002134.1">
    <property type="nucleotide sequence ID" value="NZ_BKCM01000005.1"/>
</dbReference>
<dbReference type="InterPro" id="IPR050469">
    <property type="entry name" value="Diguanylate_Cyclase"/>
</dbReference>
<dbReference type="GO" id="GO:0043709">
    <property type="term" value="P:cell adhesion involved in single-species biofilm formation"/>
    <property type="evidence" value="ECO:0007669"/>
    <property type="project" value="TreeGrafter"/>
</dbReference>
<evidence type="ECO:0000313" key="5">
    <source>
        <dbReference type="Proteomes" id="UP000325187"/>
    </source>
</evidence>
<dbReference type="PROSITE" id="PS50887">
    <property type="entry name" value="GGDEF"/>
    <property type="match status" value="1"/>
</dbReference>
<dbReference type="FunFam" id="3.30.70.270:FF:000001">
    <property type="entry name" value="Diguanylate cyclase domain protein"/>
    <property type="match status" value="1"/>
</dbReference>
<dbReference type="GO" id="GO:1902201">
    <property type="term" value="P:negative regulation of bacterial-type flagellum-dependent cell motility"/>
    <property type="evidence" value="ECO:0007669"/>
    <property type="project" value="TreeGrafter"/>
</dbReference>
<dbReference type="InterPro" id="IPR029787">
    <property type="entry name" value="Nucleotide_cyclase"/>
</dbReference>
<dbReference type="InterPro" id="IPR000160">
    <property type="entry name" value="GGDEF_dom"/>
</dbReference>
<proteinExistence type="predicted"/>
<reference evidence="4 5" key="1">
    <citation type="submission" date="2019-09" db="EMBL/GenBank/DDBJ databases">
        <title>NBRP : Genome information of microbial organism related human and environment.</title>
        <authorList>
            <person name="Hattori M."/>
            <person name="Oshima K."/>
            <person name="Inaba H."/>
            <person name="Suda W."/>
            <person name="Sakamoto M."/>
            <person name="Iino T."/>
            <person name="Kitahara M."/>
            <person name="Oshida Y."/>
            <person name="Iida T."/>
            <person name="Kudo T."/>
            <person name="Itoh T."/>
            <person name="Ohkuma M."/>
        </authorList>
    </citation>
    <scope>NUCLEOTIDE SEQUENCE [LARGE SCALE GENOMIC DNA]</scope>
    <source>
        <strain evidence="4 5">Mie-1</strain>
    </source>
</reference>
<dbReference type="Proteomes" id="UP000325187">
    <property type="component" value="Unassembled WGS sequence"/>
</dbReference>
<gene>
    <name evidence="4" type="ORF">JCM17845_12470</name>
</gene>
<evidence type="ECO:0000313" key="4">
    <source>
        <dbReference type="EMBL" id="GER00624.1"/>
    </source>
</evidence>
<evidence type="ECO:0000256" key="2">
    <source>
        <dbReference type="ARBA" id="ARBA00034247"/>
    </source>
</evidence>
<dbReference type="SMART" id="SM00267">
    <property type="entry name" value="GGDEF"/>
    <property type="match status" value="1"/>
</dbReference>
<dbReference type="Gene3D" id="3.30.70.270">
    <property type="match status" value="1"/>
</dbReference>
<dbReference type="PANTHER" id="PTHR45138">
    <property type="entry name" value="REGULATORY COMPONENTS OF SENSORY TRANSDUCTION SYSTEM"/>
    <property type="match status" value="1"/>
</dbReference>
<accession>A0A5A7MZ06</accession>
<dbReference type="PANTHER" id="PTHR45138:SF9">
    <property type="entry name" value="DIGUANYLATE CYCLASE DGCM-RELATED"/>
    <property type="match status" value="1"/>
</dbReference>
<comment type="caution">
    <text evidence="4">The sequence shown here is derived from an EMBL/GenBank/DDBJ whole genome shotgun (WGS) entry which is preliminary data.</text>
</comment>
<dbReference type="EC" id="2.7.7.65" evidence="1"/>
<evidence type="ECO:0000259" key="3">
    <source>
        <dbReference type="PROSITE" id="PS50887"/>
    </source>
</evidence>
<dbReference type="InterPro" id="IPR043128">
    <property type="entry name" value="Rev_trsase/Diguanyl_cyclase"/>
</dbReference>
<dbReference type="AlphaFoldDB" id="A0A5A7MZ06"/>
<dbReference type="SUPFAM" id="SSF55073">
    <property type="entry name" value="Nucleotide cyclase"/>
    <property type="match status" value="1"/>
</dbReference>
<name>A0A5A7MZ06_9PROT</name>
<organism evidence="4 5">
    <name type="scientific">Iodidimonas gelatinilytica</name>
    <dbReference type="NCBI Taxonomy" id="1236966"/>
    <lineage>
        <taxon>Bacteria</taxon>
        <taxon>Pseudomonadati</taxon>
        <taxon>Pseudomonadota</taxon>
        <taxon>Alphaproteobacteria</taxon>
        <taxon>Iodidimonadales</taxon>
        <taxon>Iodidimonadaceae</taxon>
        <taxon>Iodidimonas</taxon>
    </lineage>
</organism>
<protein>
    <recommendedName>
        <fullName evidence="1">diguanylate cyclase</fullName>
        <ecNumber evidence="1">2.7.7.65</ecNumber>
    </recommendedName>
</protein>
<feature type="domain" description="GGDEF" evidence="3">
    <location>
        <begin position="118"/>
        <end position="253"/>
    </location>
</feature>
<dbReference type="GO" id="GO:0052621">
    <property type="term" value="F:diguanylate cyclase activity"/>
    <property type="evidence" value="ECO:0007669"/>
    <property type="project" value="UniProtKB-EC"/>
</dbReference>
<dbReference type="EMBL" id="BKCM01000005">
    <property type="protein sequence ID" value="GER00624.1"/>
    <property type="molecule type" value="Genomic_DNA"/>
</dbReference>
<sequence length="253" mass="27897">MSHALMANVQIDKNPTPITDHLPGQIASSPLASSLFQKRILGKAQPKVDRKAKSQNVDLIAEFLTYAAATEQKLAKQEERIAYLEALSHTDDLTKLANRRAFEIALEQALGHAKRFDQHGIIALFDLDGFKDINDQHGHEAGDLVLITIANLLASSVRSIDCAARLGGDEFAILLSPCKPLGGTRALQRLQHAIEQQSISYNGHSLTVGASLGLHVFDHKSTLRDLMFQADRAMYQNKRMRKQLANKNLCQAV</sequence>
<keyword evidence="5" id="KW-1185">Reference proteome</keyword>
<dbReference type="GO" id="GO:0005886">
    <property type="term" value="C:plasma membrane"/>
    <property type="evidence" value="ECO:0007669"/>
    <property type="project" value="TreeGrafter"/>
</dbReference>
<dbReference type="NCBIfam" id="TIGR00254">
    <property type="entry name" value="GGDEF"/>
    <property type="match status" value="1"/>
</dbReference>
<dbReference type="CDD" id="cd01949">
    <property type="entry name" value="GGDEF"/>
    <property type="match status" value="1"/>
</dbReference>
<dbReference type="Pfam" id="PF00990">
    <property type="entry name" value="GGDEF"/>
    <property type="match status" value="1"/>
</dbReference>
<evidence type="ECO:0000256" key="1">
    <source>
        <dbReference type="ARBA" id="ARBA00012528"/>
    </source>
</evidence>
<comment type="catalytic activity">
    <reaction evidence="2">
        <text>2 GTP = 3',3'-c-di-GMP + 2 diphosphate</text>
        <dbReference type="Rhea" id="RHEA:24898"/>
        <dbReference type="ChEBI" id="CHEBI:33019"/>
        <dbReference type="ChEBI" id="CHEBI:37565"/>
        <dbReference type="ChEBI" id="CHEBI:58805"/>
        <dbReference type="EC" id="2.7.7.65"/>
    </reaction>
</comment>